<dbReference type="AlphaFoldDB" id="A0AAV7HYR8"/>
<accession>A0AAV7HYR8</accession>
<organism evidence="1 2">
    <name type="scientific">Cotesia glomerata</name>
    <name type="common">Lepidopteran parasitic wasp</name>
    <name type="synonym">Apanteles glomeratus</name>
    <dbReference type="NCBI Taxonomy" id="32391"/>
    <lineage>
        <taxon>Eukaryota</taxon>
        <taxon>Metazoa</taxon>
        <taxon>Ecdysozoa</taxon>
        <taxon>Arthropoda</taxon>
        <taxon>Hexapoda</taxon>
        <taxon>Insecta</taxon>
        <taxon>Pterygota</taxon>
        <taxon>Neoptera</taxon>
        <taxon>Endopterygota</taxon>
        <taxon>Hymenoptera</taxon>
        <taxon>Apocrita</taxon>
        <taxon>Ichneumonoidea</taxon>
        <taxon>Braconidae</taxon>
        <taxon>Microgastrinae</taxon>
        <taxon>Cotesia</taxon>
    </lineage>
</organism>
<protein>
    <submittedName>
        <fullName evidence="1">Uncharacterized protein</fullName>
    </submittedName>
</protein>
<evidence type="ECO:0000313" key="2">
    <source>
        <dbReference type="Proteomes" id="UP000826195"/>
    </source>
</evidence>
<sequence>MSDPSSSKEQYLFLLEFFVHYITGERVSKLNETLRGPTSILLQFLGIQNDAIEITPAHQQLSPWARPAIGARDVEKFYSGRSILFAIPQTVVVNKNAEFKINLRVYKKMPADIHPDVLIGTGELDITKEFVGLRKEMFDCWNCDVPAPKNYEGPVEIYHNNQLAAFVLAYVRISSFGQSIVTAFDAPATETGSFIFRSEFMDQEALAYNCRLISQSLFNLKARQRSNLQLDPPFCRENYCLRQDGGDKDSGGENKAQARSFESPALFSQPLVLKVSGMIDQEGNFNDTGYQNGDFDVFVLRIGKKGLVGEEEKSDIQIELRTPKALVDTLPVRCETREIQTEAEEAKVDEEILVRKTSKKKKQKLFLIEFLVDRVSVPTVRAMHDEFMPAKTCVSFKILSLPAVNIYQEDPVSGARSDNFFRKGKSCLFALPNLVLEKPLHTFPVTLSVYKKLPAGVLPDVMHIGAHQIEMKELMNGLLREHVFRGSDASKSLKNTFTIETATGQVVGNVTVFIRASCFGKKLVTQFEIPHNKKPYLFKSLDDSSVFECQRISPSAVSPEFSGKKSTSRRDNIDARNCQASRPLGLFESSYKPTLTFNKTSF</sequence>
<name>A0AAV7HYR8_COTGL</name>
<proteinExistence type="predicted"/>
<evidence type="ECO:0000313" key="1">
    <source>
        <dbReference type="EMBL" id="KAH0535507.1"/>
    </source>
</evidence>
<reference evidence="1 2" key="1">
    <citation type="journal article" date="2021" name="J. Hered.">
        <title>A chromosome-level genome assembly of the parasitoid wasp, Cotesia glomerata (Hymenoptera: Braconidae).</title>
        <authorList>
            <person name="Pinto B.J."/>
            <person name="Weis J.J."/>
            <person name="Gamble T."/>
            <person name="Ode P.J."/>
            <person name="Paul R."/>
            <person name="Zaspel J.M."/>
        </authorList>
    </citation>
    <scope>NUCLEOTIDE SEQUENCE [LARGE SCALE GENOMIC DNA]</scope>
    <source>
        <strain evidence="1">CgM1</strain>
    </source>
</reference>
<comment type="caution">
    <text evidence="1">The sequence shown here is derived from an EMBL/GenBank/DDBJ whole genome shotgun (WGS) entry which is preliminary data.</text>
</comment>
<gene>
    <name evidence="1" type="ORF">KQX54_016895</name>
</gene>
<keyword evidence="2" id="KW-1185">Reference proteome</keyword>
<dbReference type="EMBL" id="JAHXZJ010002982">
    <property type="protein sequence ID" value="KAH0535507.1"/>
    <property type="molecule type" value="Genomic_DNA"/>
</dbReference>
<dbReference type="Proteomes" id="UP000826195">
    <property type="component" value="Unassembled WGS sequence"/>
</dbReference>
<dbReference type="Pfam" id="PF14924">
    <property type="entry name" value="MAP10_N"/>
    <property type="match status" value="2"/>
</dbReference>